<sequence length="166" mass="19756">MLIKRKSFIYLSFFSLLVIILFLFFHLKTIYFLEINDLTNKKIYSYKLDNEYFSLGYTHSVMKTEIEEFFKVENENIKLVKTEYSSFGVGLPFLPEEGKLEIKNDKMILNINRNFKNINMAIFPIAKHYLRLNNKKYRLSEDILGDKPTKISITIKKKYRLKGGEL</sequence>
<dbReference type="EMBL" id="UGGU01000003">
    <property type="protein sequence ID" value="STO31233.1"/>
    <property type="molecule type" value="Genomic_DNA"/>
</dbReference>
<organism evidence="2 3">
    <name type="scientific">Fusobacterium necrogenes</name>
    <dbReference type="NCBI Taxonomy" id="858"/>
    <lineage>
        <taxon>Bacteria</taxon>
        <taxon>Fusobacteriati</taxon>
        <taxon>Fusobacteriota</taxon>
        <taxon>Fusobacteriia</taxon>
        <taxon>Fusobacteriales</taxon>
        <taxon>Fusobacteriaceae</taxon>
        <taxon>Fusobacterium</taxon>
    </lineage>
</organism>
<gene>
    <name evidence="2" type="ORF">NCTC10723_00678</name>
</gene>
<proteinExistence type="predicted"/>
<dbReference type="InterPro" id="IPR015001">
    <property type="entry name" value="DUF1850"/>
</dbReference>
<keyword evidence="1" id="KW-0472">Membrane</keyword>
<feature type="transmembrane region" description="Helical" evidence="1">
    <location>
        <begin position="7"/>
        <end position="27"/>
    </location>
</feature>
<keyword evidence="1" id="KW-0812">Transmembrane</keyword>
<reference evidence="2 3" key="1">
    <citation type="submission" date="2018-06" db="EMBL/GenBank/DDBJ databases">
        <authorList>
            <consortium name="Pathogen Informatics"/>
            <person name="Doyle S."/>
        </authorList>
    </citation>
    <scope>NUCLEOTIDE SEQUENCE [LARGE SCALE GENOMIC DNA]</scope>
    <source>
        <strain evidence="2 3">NCTC10723</strain>
    </source>
</reference>
<evidence type="ECO:0000313" key="2">
    <source>
        <dbReference type="EMBL" id="STO31233.1"/>
    </source>
</evidence>
<keyword evidence="1" id="KW-1133">Transmembrane helix</keyword>
<evidence type="ECO:0000256" key="1">
    <source>
        <dbReference type="SAM" id="Phobius"/>
    </source>
</evidence>
<accession>A0A377GWL4</accession>
<keyword evidence="3" id="KW-1185">Reference proteome</keyword>
<dbReference type="RefSeq" id="WP_115269350.1">
    <property type="nucleotide sequence ID" value="NZ_UGGU01000003.1"/>
</dbReference>
<name>A0A377GWL4_9FUSO</name>
<evidence type="ECO:0000313" key="3">
    <source>
        <dbReference type="Proteomes" id="UP000255328"/>
    </source>
</evidence>
<protein>
    <submittedName>
        <fullName evidence="2">Uncharacterized conserved protein</fullName>
    </submittedName>
</protein>
<dbReference type="AlphaFoldDB" id="A0A377GWL4"/>
<dbReference type="Pfam" id="PF08905">
    <property type="entry name" value="DUF1850"/>
    <property type="match status" value="1"/>
</dbReference>
<dbReference type="Proteomes" id="UP000255328">
    <property type="component" value="Unassembled WGS sequence"/>
</dbReference>